<gene>
    <name evidence="2" type="primary">tnpA</name>
    <name evidence="2" type="ORF">N2K84_16780</name>
</gene>
<dbReference type="AlphaFoldDB" id="A0AA42C9S3"/>
<evidence type="ECO:0000259" key="1">
    <source>
        <dbReference type="SMART" id="SM01321"/>
    </source>
</evidence>
<evidence type="ECO:0000313" key="3">
    <source>
        <dbReference type="Proteomes" id="UP001163821"/>
    </source>
</evidence>
<name>A0AA42C9S3_9BACT</name>
<dbReference type="SUPFAM" id="SSF143422">
    <property type="entry name" value="Transposase IS200-like"/>
    <property type="match status" value="1"/>
</dbReference>
<reference evidence="2" key="1">
    <citation type="submission" date="2022-10" db="EMBL/GenBank/DDBJ databases">
        <title>Gaoshiqiia sediminis gen. nov., sp. nov., isolated from coastal sediment.</title>
        <authorList>
            <person name="Yu W.X."/>
            <person name="Mu D.S."/>
            <person name="Du J.Z."/>
            <person name="Liang Y.Q."/>
        </authorList>
    </citation>
    <scope>NUCLEOTIDE SEQUENCE</scope>
    <source>
        <strain evidence="2">A06</strain>
    </source>
</reference>
<dbReference type="Gene3D" id="3.30.70.1290">
    <property type="entry name" value="Transposase IS200-like"/>
    <property type="match status" value="1"/>
</dbReference>
<feature type="domain" description="Transposase IS200-like" evidence="1">
    <location>
        <begin position="4"/>
        <end position="118"/>
    </location>
</feature>
<comment type="caution">
    <text evidence="2">The sequence shown here is derived from an EMBL/GenBank/DDBJ whole genome shotgun (WGS) entry which is preliminary data.</text>
</comment>
<dbReference type="InterPro" id="IPR036515">
    <property type="entry name" value="Transposase_17_sf"/>
</dbReference>
<dbReference type="Proteomes" id="UP001163821">
    <property type="component" value="Unassembled WGS sequence"/>
</dbReference>
<sequence>MSTYTQILYQIVYSTKNREQTLLEPNREELYKYIWGVLKNKDCHLYRIGGVDDHIHIVTHIHPSVSLASLVKDIKLSSSGYIKTNRLFPDFNGWQNGYGGFTYSFKDKDHLIGYVKKQEQHHKTVTFRDELIELLKDHGIEFDEKYLL</sequence>
<keyword evidence="3" id="KW-1185">Reference proteome</keyword>
<dbReference type="PANTHER" id="PTHR33360">
    <property type="entry name" value="TRANSPOSASE FOR INSERTION SEQUENCE ELEMENT IS200"/>
    <property type="match status" value="1"/>
</dbReference>
<evidence type="ECO:0000313" key="2">
    <source>
        <dbReference type="EMBL" id="MCW0484396.1"/>
    </source>
</evidence>
<dbReference type="EMBL" id="JAPAAF010000036">
    <property type="protein sequence ID" value="MCW0484396.1"/>
    <property type="molecule type" value="Genomic_DNA"/>
</dbReference>
<dbReference type="GO" id="GO:0006313">
    <property type="term" value="P:DNA transposition"/>
    <property type="evidence" value="ECO:0007669"/>
    <property type="project" value="InterPro"/>
</dbReference>
<dbReference type="RefSeq" id="WP_282592989.1">
    <property type="nucleotide sequence ID" value="NZ_JAPAAF010000036.1"/>
</dbReference>
<dbReference type="InterPro" id="IPR002686">
    <property type="entry name" value="Transposase_17"/>
</dbReference>
<dbReference type="NCBIfam" id="NF033573">
    <property type="entry name" value="transpos_IS200"/>
    <property type="match status" value="1"/>
</dbReference>
<dbReference type="PANTHER" id="PTHR33360:SF2">
    <property type="entry name" value="TRANSPOSASE FOR INSERTION SEQUENCE ELEMENT IS200"/>
    <property type="match status" value="1"/>
</dbReference>
<accession>A0AA42C9S3</accession>
<dbReference type="GO" id="GO:0004803">
    <property type="term" value="F:transposase activity"/>
    <property type="evidence" value="ECO:0007669"/>
    <property type="project" value="InterPro"/>
</dbReference>
<dbReference type="Pfam" id="PF01797">
    <property type="entry name" value="Y1_Tnp"/>
    <property type="match status" value="1"/>
</dbReference>
<proteinExistence type="predicted"/>
<dbReference type="GO" id="GO:0003677">
    <property type="term" value="F:DNA binding"/>
    <property type="evidence" value="ECO:0007669"/>
    <property type="project" value="InterPro"/>
</dbReference>
<protein>
    <submittedName>
        <fullName evidence="2">IS200/IS605 family transposase</fullName>
    </submittedName>
</protein>
<dbReference type="SMART" id="SM01321">
    <property type="entry name" value="Y1_Tnp"/>
    <property type="match status" value="1"/>
</dbReference>
<organism evidence="2 3">
    <name type="scientific">Gaoshiqia sediminis</name>
    <dbReference type="NCBI Taxonomy" id="2986998"/>
    <lineage>
        <taxon>Bacteria</taxon>
        <taxon>Pseudomonadati</taxon>
        <taxon>Bacteroidota</taxon>
        <taxon>Bacteroidia</taxon>
        <taxon>Marinilabiliales</taxon>
        <taxon>Prolixibacteraceae</taxon>
        <taxon>Gaoshiqia</taxon>
    </lineage>
</organism>